<comment type="catalytic activity">
    <reaction evidence="1 18 19">
        <text>(6R)-NADHX = (6S)-NADHX</text>
        <dbReference type="Rhea" id="RHEA:32215"/>
        <dbReference type="ChEBI" id="CHEBI:64074"/>
        <dbReference type="ChEBI" id="CHEBI:64075"/>
        <dbReference type="EC" id="5.1.99.6"/>
    </reaction>
</comment>
<proteinExistence type="inferred from homology"/>
<dbReference type="STRING" id="28136.SAMN02745202_01105"/>
<comment type="catalytic activity">
    <reaction evidence="15 17 19">
        <text>(6S)-NADHX + ADP = AMP + phosphate + NADH + H(+)</text>
        <dbReference type="Rhea" id="RHEA:32223"/>
        <dbReference type="ChEBI" id="CHEBI:15378"/>
        <dbReference type="ChEBI" id="CHEBI:43474"/>
        <dbReference type="ChEBI" id="CHEBI:57945"/>
        <dbReference type="ChEBI" id="CHEBI:64074"/>
        <dbReference type="ChEBI" id="CHEBI:456215"/>
        <dbReference type="ChEBI" id="CHEBI:456216"/>
        <dbReference type="EC" id="4.2.1.136"/>
    </reaction>
</comment>
<evidence type="ECO:0000256" key="18">
    <source>
        <dbReference type="HAMAP-Rule" id="MF_01966"/>
    </source>
</evidence>
<feature type="binding site" evidence="17">
    <location>
        <begin position="414"/>
        <end position="418"/>
    </location>
    <ligand>
        <name>AMP</name>
        <dbReference type="ChEBI" id="CHEBI:456215"/>
    </ligand>
</feature>
<feature type="binding site" evidence="18">
    <location>
        <position position="160"/>
    </location>
    <ligand>
        <name>(6S)-NADPHX</name>
        <dbReference type="ChEBI" id="CHEBI:64076"/>
    </ligand>
</feature>
<gene>
    <name evidence="18" type="primary">nnrE</name>
    <name evidence="17" type="synonym">nnrD</name>
    <name evidence="22" type="ORF">SAMN02745202_01105</name>
</gene>
<name>A0A1T4NK05_9BACT</name>
<protein>
    <recommendedName>
        <fullName evidence="19">Bifunctional NAD(P)H-hydrate repair enzyme</fullName>
    </recommendedName>
    <alternativeName>
        <fullName evidence="19">Nicotinamide nucleotide repair protein</fullName>
    </alternativeName>
    <domain>
        <recommendedName>
            <fullName evidence="19">ADP-dependent (S)-NAD(P)H-hydrate dehydratase</fullName>
            <ecNumber evidence="19">4.2.1.136</ecNumber>
        </recommendedName>
        <alternativeName>
            <fullName evidence="19">ADP-dependent NAD(P)HX dehydratase</fullName>
        </alternativeName>
    </domain>
    <domain>
        <recommendedName>
            <fullName evidence="19">NAD(P)H-hydrate epimerase</fullName>
            <ecNumber evidence="19">5.1.99.6</ecNumber>
        </recommendedName>
    </domain>
</protein>
<dbReference type="HAMAP" id="MF_01965">
    <property type="entry name" value="NADHX_dehydratase"/>
    <property type="match status" value="1"/>
</dbReference>
<comment type="function">
    <text evidence="14 19">Bifunctional enzyme that catalyzes the epimerization of the S- and R-forms of NAD(P)HX and the dehydration of the S-form of NAD(P)HX at the expense of ADP, which is converted to AMP. This allows the repair of both epimers of NAD(P)HX, a damaged form of NAD(P)H that is a result of enzymatic or heat-dependent hydration.</text>
</comment>
<organism evidence="22 23">
    <name type="scientific">Segatella oulorum</name>
    <dbReference type="NCBI Taxonomy" id="28136"/>
    <lineage>
        <taxon>Bacteria</taxon>
        <taxon>Pseudomonadati</taxon>
        <taxon>Bacteroidota</taxon>
        <taxon>Bacteroidia</taxon>
        <taxon>Bacteroidales</taxon>
        <taxon>Prevotellaceae</taxon>
        <taxon>Segatella</taxon>
    </lineage>
</organism>
<feature type="domain" description="YjeF C-terminal" evidence="20">
    <location>
        <begin position="229"/>
        <end position="503"/>
    </location>
</feature>
<evidence type="ECO:0000256" key="13">
    <source>
        <dbReference type="ARBA" id="ARBA00023268"/>
    </source>
</evidence>
<feature type="domain" description="YjeF N-terminal" evidence="21">
    <location>
        <begin position="9"/>
        <end position="219"/>
    </location>
</feature>
<dbReference type="GO" id="GO:0005524">
    <property type="term" value="F:ATP binding"/>
    <property type="evidence" value="ECO:0007669"/>
    <property type="project" value="UniProtKB-UniRule"/>
</dbReference>
<dbReference type="eggNOG" id="COG0062">
    <property type="taxonomic scope" value="Bacteria"/>
</dbReference>
<evidence type="ECO:0000256" key="15">
    <source>
        <dbReference type="ARBA" id="ARBA00048238"/>
    </source>
</evidence>
<dbReference type="PIRSF" id="PIRSF017184">
    <property type="entry name" value="Nnr"/>
    <property type="match status" value="1"/>
</dbReference>
<comment type="subunit">
    <text evidence="17">Homotetramer.</text>
</comment>
<dbReference type="InterPro" id="IPR030677">
    <property type="entry name" value="Nnr"/>
</dbReference>
<dbReference type="PANTHER" id="PTHR12592">
    <property type="entry name" value="ATP-DEPENDENT (S)-NAD(P)H-HYDRATE DEHYDRATASE FAMILY MEMBER"/>
    <property type="match status" value="1"/>
</dbReference>
<comment type="cofactor">
    <cofactor evidence="18 19">
        <name>K(+)</name>
        <dbReference type="ChEBI" id="CHEBI:29103"/>
    </cofactor>
    <text evidence="18 19">Binds 1 potassium ion per subunit.</text>
</comment>
<evidence type="ECO:0000256" key="12">
    <source>
        <dbReference type="ARBA" id="ARBA00023239"/>
    </source>
</evidence>
<keyword evidence="6 17" id="KW-0547">Nucleotide-binding</keyword>
<comment type="catalytic activity">
    <reaction evidence="2 18 19">
        <text>(6R)-NADPHX = (6S)-NADPHX</text>
        <dbReference type="Rhea" id="RHEA:32227"/>
        <dbReference type="ChEBI" id="CHEBI:64076"/>
        <dbReference type="ChEBI" id="CHEBI:64077"/>
        <dbReference type="EC" id="5.1.99.6"/>
    </reaction>
</comment>
<dbReference type="PANTHER" id="PTHR12592:SF0">
    <property type="entry name" value="ATP-DEPENDENT (S)-NAD(P)H-HYDRATE DEHYDRATASE"/>
    <property type="match status" value="1"/>
</dbReference>
<comment type="function">
    <text evidence="17">Catalyzes the dehydration of the S-form of NAD(P)HX at the expense of ADP, which is converted to AMP. Together with NAD(P)HX epimerase, which catalyzes the epimerization of the S- and R-forms, the enzyme allows the repair of both epimers of NAD(P)HX, a damaged form of NAD(P)H that is a result of enzymatic or heat-dependent hydration.</text>
</comment>
<evidence type="ECO:0000256" key="19">
    <source>
        <dbReference type="PIRNR" id="PIRNR017184"/>
    </source>
</evidence>
<evidence type="ECO:0000256" key="7">
    <source>
        <dbReference type="ARBA" id="ARBA00022840"/>
    </source>
</evidence>
<keyword evidence="12 17" id="KW-0456">Lyase</keyword>
<comment type="similarity">
    <text evidence="18">Belongs to the NnrE/AIBP family.</text>
</comment>
<keyword evidence="11 18" id="KW-0413">Isomerase</keyword>
<dbReference type="GO" id="GO:0052855">
    <property type="term" value="F:ADP-dependent NAD(P)H-hydrate dehydratase activity"/>
    <property type="evidence" value="ECO:0007669"/>
    <property type="project" value="UniProtKB-UniRule"/>
</dbReference>
<comment type="similarity">
    <text evidence="4 19">In the C-terminal section; belongs to the NnrD/CARKD family.</text>
</comment>
<dbReference type="Proteomes" id="UP000190065">
    <property type="component" value="Unassembled WGS sequence"/>
</dbReference>
<feature type="binding site" evidence="17">
    <location>
        <position position="443"/>
    </location>
    <ligand>
        <name>AMP</name>
        <dbReference type="ChEBI" id="CHEBI:456215"/>
    </ligand>
</feature>
<comment type="catalytic activity">
    <reaction evidence="16 17 19">
        <text>(6S)-NADPHX + ADP = AMP + phosphate + NADPH + H(+)</text>
        <dbReference type="Rhea" id="RHEA:32235"/>
        <dbReference type="ChEBI" id="CHEBI:15378"/>
        <dbReference type="ChEBI" id="CHEBI:43474"/>
        <dbReference type="ChEBI" id="CHEBI:57783"/>
        <dbReference type="ChEBI" id="CHEBI:64076"/>
        <dbReference type="ChEBI" id="CHEBI:456215"/>
        <dbReference type="ChEBI" id="CHEBI:456216"/>
        <dbReference type="EC" id="4.2.1.136"/>
    </reaction>
</comment>
<evidence type="ECO:0000256" key="4">
    <source>
        <dbReference type="ARBA" id="ARBA00009524"/>
    </source>
</evidence>
<evidence type="ECO:0000256" key="16">
    <source>
        <dbReference type="ARBA" id="ARBA00049209"/>
    </source>
</evidence>
<evidence type="ECO:0000256" key="1">
    <source>
        <dbReference type="ARBA" id="ARBA00000013"/>
    </source>
</evidence>
<feature type="binding site" evidence="17">
    <location>
        <position position="378"/>
    </location>
    <ligand>
        <name>(6S)-NADPHX</name>
        <dbReference type="ChEBI" id="CHEBI:64076"/>
    </ligand>
</feature>
<dbReference type="HAMAP" id="MF_01966">
    <property type="entry name" value="NADHX_epimerase"/>
    <property type="match status" value="1"/>
</dbReference>
<dbReference type="Pfam" id="PF01256">
    <property type="entry name" value="Carb_kinase"/>
    <property type="match status" value="1"/>
</dbReference>
<evidence type="ECO:0000256" key="9">
    <source>
        <dbReference type="ARBA" id="ARBA00022958"/>
    </source>
</evidence>
<evidence type="ECO:0000256" key="5">
    <source>
        <dbReference type="ARBA" id="ARBA00022723"/>
    </source>
</evidence>
<dbReference type="Gene3D" id="3.40.50.10260">
    <property type="entry name" value="YjeF N-terminal domain"/>
    <property type="match status" value="1"/>
</dbReference>
<dbReference type="InterPro" id="IPR029056">
    <property type="entry name" value="Ribokinase-like"/>
</dbReference>
<dbReference type="EC" id="4.2.1.136" evidence="19"/>
<dbReference type="eggNOG" id="COG0063">
    <property type="taxonomic scope" value="Bacteria"/>
</dbReference>
<evidence type="ECO:0000313" key="23">
    <source>
        <dbReference type="Proteomes" id="UP000190065"/>
    </source>
</evidence>
<dbReference type="GO" id="GO:0046872">
    <property type="term" value="F:metal ion binding"/>
    <property type="evidence" value="ECO:0007669"/>
    <property type="project" value="UniProtKB-UniRule"/>
</dbReference>
<reference evidence="22 23" key="1">
    <citation type="submission" date="2017-02" db="EMBL/GenBank/DDBJ databases">
        <authorList>
            <person name="Peterson S.W."/>
        </authorList>
    </citation>
    <scope>NUCLEOTIDE SEQUENCE [LARGE SCALE GENOMIC DNA]</scope>
    <source>
        <strain evidence="22 23">ATCC 43324</strain>
    </source>
</reference>
<dbReference type="CDD" id="cd01171">
    <property type="entry name" value="YXKO-related"/>
    <property type="match status" value="1"/>
</dbReference>
<dbReference type="Gene3D" id="3.40.1190.20">
    <property type="match status" value="1"/>
</dbReference>
<comment type="caution">
    <text evidence="18">Lacks conserved residue(s) required for the propagation of feature annotation.</text>
</comment>
<comment type="function">
    <text evidence="18">Catalyzes the epimerization of the S- and R-forms of NAD(P)HX, a damaged form of NAD(P)H that is a result of enzymatic or heat-dependent hydration. This is a prerequisite for the S-specific NAD(P)H-hydrate dehydratase to allow the repair of both epimers of NAD(P)HX.</text>
</comment>
<feature type="binding site" evidence="18">
    <location>
        <begin position="57"/>
        <end position="61"/>
    </location>
    <ligand>
        <name>(6S)-NADPHX</name>
        <dbReference type="ChEBI" id="CHEBI:64076"/>
    </ligand>
</feature>
<keyword evidence="9 18" id="KW-0630">Potassium</keyword>
<dbReference type="GO" id="GO:0110051">
    <property type="term" value="P:metabolite repair"/>
    <property type="evidence" value="ECO:0007669"/>
    <property type="project" value="TreeGrafter"/>
</dbReference>
<evidence type="ECO:0000256" key="3">
    <source>
        <dbReference type="ARBA" id="ARBA00006001"/>
    </source>
</evidence>
<feature type="binding site" evidence="17">
    <location>
        <position position="444"/>
    </location>
    <ligand>
        <name>(6S)-NADPHX</name>
        <dbReference type="ChEBI" id="CHEBI:64076"/>
    </ligand>
</feature>
<feature type="binding site" evidence="18">
    <location>
        <position position="127"/>
    </location>
    <ligand>
        <name>K(+)</name>
        <dbReference type="ChEBI" id="CHEBI:29103"/>
    </ligand>
</feature>
<keyword evidence="13" id="KW-0511">Multifunctional enzyme</keyword>
<dbReference type="NCBIfam" id="TIGR00197">
    <property type="entry name" value="yjeF_nterm"/>
    <property type="match status" value="1"/>
</dbReference>
<dbReference type="RefSeq" id="WP_025070626.1">
    <property type="nucleotide sequence ID" value="NZ_FUXK01000010.1"/>
</dbReference>
<dbReference type="AlphaFoldDB" id="A0A1T4NK05"/>
<dbReference type="SUPFAM" id="SSF64153">
    <property type="entry name" value="YjeF N-terminal domain-like"/>
    <property type="match status" value="1"/>
</dbReference>
<dbReference type="InterPro" id="IPR036652">
    <property type="entry name" value="YjeF_N_dom_sf"/>
</dbReference>
<feature type="binding site" evidence="17">
    <location>
        <position position="264"/>
    </location>
    <ligand>
        <name>(6S)-NADPHX</name>
        <dbReference type="ChEBI" id="CHEBI:64076"/>
    </ligand>
</feature>
<accession>A0A1T4NK05</accession>
<dbReference type="GO" id="GO:0046496">
    <property type="term" value="P:nicotinamide nucleotide metabolic process"/>
    <property type="evidence" value="ECO:0007669"/>
    <property type="project" value="UniProtKB-UniRule"/>
</dbReference>
<feature type="binding site" evidence="17">
    <location>
        <position position="327"/>
    </location>
    <ligand>
        <name>(6S)-NADPHX</name>
        <dbReference type="ChEBI" id="CHEBI:64076"/>
    </ligand>
</feature>
<comment type="similarity">
    <text evidence="3 19">In the N-terminal section; belongs to the NnrE/AIBP family.</text>
</comment>
<evidence type="ECO:0000259" key="21">
    <source>
        <dbReference type="PROSITE" id="PS51385"/>
    </source>
</evidence>
<evidence type="ECO:0000313" key="22">
    <source>
        <dbReference type="EMBL" id="SJZ79602.1"/>
    </source>
</evidence>
<comment type="cofactor">
    <cofactor evidence="17">
        <name>Mg(2+)</name>
        <dbReference type="ChEBI" id="CHEBI:18420"/>
    </cofactor>
</comment>
<dbReference type="NCBIfam" id="TIGR00196">
    <property type="entry name" value="yjeF_cterm"/>
    <property type="match status" value="1"/>
</dbReference>
<sequence length="505" mass="55477">MKIFNSAQIRELDSYTIAHEPIESIELMERAAKAITYNIMQTWTNKTPFVVFAGSGNNGGDALAVARMLASHDYEVSVYLFNIHDHLSEDCAKNKQRALDGKNLKDFHEVVVDFEPPKLTADMVVVDGLFGSGLNKPLAGGFASLVKYINQSPSKVVSIDLPSGLMAEDNTYNVRQNIIRADYTFTLQQLKLSMLLADNQPYLGEVRVLDIRLSPTYIQETVAQYQLLEEQDIRNRLHRRSPFAHKGDMGTAFLVAGCYGMAGAAVLATHACLRAGAGKVIVHTPKRNYGIMQTSVPEAVLQMDKEETIFSEPVETDDYEAVGMGPGLGKNETTAIALIAQIRRTQCPMVLDADALNILGNHRAWMQQLPERLIFTPHPAEFDRLEGVVSNGCYDRLLKAIRLAERIHGYILLKGHYSALCTPDGKVFFNPTGNAGMATAGSGDVLLGIITGLLAQGYHSKDACLVGMYLHGLAGDLAVRDLGEESLLASDMIAYLPKAFLRIRE</sequence>
<dbReference type="GO" id="GO:0052856">
    <property type="term" value="F:NAD(P)HX epimerase activity"/>
    <property type="evidence" value="ECO:0007669"/>
    <property type="project" value="UniProtKB-UniRule"/>
</dbReference>
<keyword evidence="7 17" id="KW-0067">ATP-binding</keyword>
<dbReference type="InterPro" id="IPR000631">
    <property type="entry name" value="CARKD"/>
</dbReference>
<evidence type="ECO:0000256" key="11">
    <source>
        <dbReference type="ARBA" id="ARBA00023235"/>
    </source>
</evidence>
<evidence type="ECO:0000256" key="17">
    <source>
        <dbReference type="HAMAP-Rule" id="MF_01965"/>
    </source>
</evidence>
<evidence type="ECO:0000256" key="6">
    <source>
        <dbReference type="ARBA" id="ARBA00022741"/>
    </source>
</evidence>
<dbReference type="EMBL" id="FUXK01000010">
    <property type="protein sequence ID" value="SJZ79602.1"/>
    <property type="molecule type" value="Genomic_DNA"/>
</dbReference>
<keyword evidence="8 17" id="KW-0521">NADP</keyword>
<dbReference type="SUPFAM" id="SSF53613">
    <property type="entry name" value="Ribokinase-like"/>
    <property type="match status" value="1"/>
</dbReference>
<feature type="binding site" evidence="18">
    <location>
        <position position="58"/>
    </location>
    <ligand>
        <name>K(+)</name>
        <dbReference type="ChEBI" id="CHEBI:29103"/>
    </ligand>
</feature>
<dbReference type="PROSITE" id="PS51385">
    <property type="entry name" value="YJEF_N"/>
    <property type="match status" value="1"/>
</dbReference>
<evidence type="ECO:0000256" key="10">
    <source>
        <dbReference type="ARBA" id="ARBA00023027"/>
    </source>
</evidence>
<dbReference type="InterPro" id="IPR004443">
    <property type="entry name" value="YjeF_N_dom"/>
</dbReference>
<keyword evidence="10 17" id="KW-0520">NAD</keyword>
<comment type="similarity">
    <text evidence="17">Belongs to the NnrD/CARKD family.</text>
</comment>
<dbReference type="PROSITE" id="PS51383">
    <property type="entry name" value="YJEF_C_3"/>
    <property type="match status" value="1"/>
</dbReference>
<feature type="binding site" evidence="18">
    <location>
        <begin position="131"/>
        <end position="137"/>
    </location>
    <ligand>
        <name>(6S)-NADPHX</name>
        <dbReference type="ChEBI" id="CHEBI:64076"/>
    </ligand>
</feature>
<evidence type="ECO:0000259" key="20">
    <source>
        <dbReference type="PROSITE" id="PS51383"/>
    </source>
</evidence>
<keyword evidence="5 18" id="KW-0479">Metal-binding</keyword>
<feature type="binding site" evidence="18">
    <location>
        <position position="163"/>
    </location>
    <ligand>
        <name>K(+)</name>
        <dbReference type="ChEBI" id="CHEBI:29103"/>
    </ligand>
</feature>
<evidence type="ECO:0000256" key="14">
    <source>
        <dbReference type="ARBA" id="ARBA00025153"/>
    </source>
</evidence>
<evidence type="ECO:0000256" key="8">
    <source>
        <dbReference type="ARBA" id="ARBA00022857"/>
    </source>
</evidence>
<dbReference type="Pfam" id="PF03853">
    <property type="entry name" value="YjeF_N"/>
    <property type="match status" value="1"/>
</dbReference>
<dbReference type="EC" id="5.1.99.6" evidence="19"/>
<evidence type="ECO:0000256" key="2">
    <source>
        <dbReference type="ARBA" id="ARBA00000909"/>
    </source>
</evidence>